<feature type="region of interest" description="Disordered" evidence="2">
    <location>
        <begin position="1"/>
        <end position="45"/>
    </location>
</feature>
<organism evidence="4 5">
    <name type="scientific">Cymbomonas tetramitiformis</name>
    <dbReference type="NCBI Taxonomy" id="36881"/>
    <lineage>
        <taxon>Eukaryota</taxon>
        <taxon>Viridiplantae</taxon>
        <taxon>Chlorophyta</taxon>
        <taxon>Pyramimonadophyceae</taxon>
        <taxon>Pyramimonadales</taxon>
        <taxon>Pyramimonadaceae</taxon>
        <taxon>Cymbomonas</taxon>
    </lineage>
</organism>
<dbReference type="AlphaFoldDB" id="A0AAE0GLX6"/>
<proteinExistence type="predicted"/>
<feature type="compositionally biased region" description="Basic and acidic residues" evidence="2">
    <location>
        <begin position="152"/>
        <end position="162"/>
    </location>
</feature>
<evidence type="ECO:0000313" key="5">
    <source>
        <dbReference type="Proteomes" id="UP001190700"/>
    </source>
</evidence>
<gene>
    <name evidence="4" type="ORF">CYMTET_11522</name>
</gene>
<dbReference type="GO" id="GO:0005509">
    <property type="term" value="F:calcium ion binding"/>
    <property type="evidence" value="ECO:0007669"/>
    <property type="project" value="InterPro"/>
</dbReference>
<evidence type="ECO:0000256" key="1">
    <source>
        <dbReference type="ARBA" id="ARBA00022837"/>
    </source>
</evidence>
<dbReference type="EMBL" id="LGRX02004315">
    <property type="protein sequence ID" value="KAK3280649.1"/>
    <property type="molecule type" value="Genomic_DNA"/>
</dbReference>
<dbReference type="SUPFAM" id="SSF47473">
    <property type="entry name" value="EF-hand"/>
    <property type="match status" value="1"/>
</dbReference>
<feature type="domain" description="EF-hand" evidence="3">
    <location>
        <begin position="358"/>
        <end position="391"/>
    </location>
</feature>
<dbReference type="InterPro" id="IPR002048">
    <property type="entry name" value="EF_hand_dom"/>
</dbReference>
<comment type="caution">
    <text evidence="4">The sequence shown here is derived from an EMBL/GenBank/DDBJ whole genome shotgun (WGS) entry which is preliminary data.</text>
</comment>
<protein>
    <recommendedName>
        <fullName evidence="3">EF-hand domain-containing protein</fullName>
    </recommendedName>
</protein>
<dbReference type="InterPro" id="IPR018247">
    <property type="entry name" value="EF_Hand_1_Ca_BS"/>
</dbReference>
<dbReference type="PROSITE" id="PS50222">
    <property type="entry name" value="EF_HAND_2"/>
    <property type="match status" value="2"/>
</dbReference>
<dbReference type="Pfam" id="PF13202">
    <property type="entry name" value="EF-hand_5"/>
    <property type="match status" value="2"/>
</dbReference>
<reference evidence="4 5" key="1">
    <citation type="journal article" date="2015" name="Genome Biol. Evol.">
        <title>Comparative Genomics of a Bacterivorous Green Alga Reveals Evolutionary Causalities and Consequences of Phago-Mixotrophic Mode of Nutrition.</title>
        <authorList>
            <person name="Burns J.A."/>
            <person name="Paasch A."/>
            <person name="Narechania A."/>
            <person name="Kim E."/>
        </authorList>
    </citation>
    <scope>NUCLEOTIDE SEQUENCE [LARGE SCALE GENOMIC DNA]</scope>
    <source>
        <strain evidence="4 5">PLY_AMNH</strain>
    </source>
</reference>
<evidence type="ECO:0000313" key="4">
    <source>
        <dbReference type="EMBL" id="KAK3280649.1"/>
    </source>
</evidence>
<feature type="domain" description="EF-hand" evidence="3">
    <location>
        <begin position="219"/>
        <end position="250"/>
    </location>
</feature>
<dbReference type="CDD" id="cd00051">
    <property type="entry name" value="EFh"/>
    <property type="match status" value="1"/>
</dbReference>
<dbReference type="SMART" id="SM00054">
    <property type="entry name" value="EFh"/>
    <property type="match status" value="2"/>
</dbReference>
<dbReference type="PROSITE" id="PS00018">
    <property type="entry name" value="EF_HAND_1"/>
    <property type="match status" value="2"/>
</dbReference>
<evidence type="ECO:0000259" key="3">
    <source>
        <dbReference type="PROSITE" id="PS50222"/>
    </source>
</evidence>
<name>A0AAE0GLX6_9CHLO</name>
<feature type="region of interest" description="Disordered" evidence="2">
    <location>
        <begin position="65"/>
        <end position="187"/>
    </location>
</feature>
<keyword evidence="5" id="KW-1185">Reference proteome</keyword>
<keyword evidence="1" id="KW-0106">Calcium</keyword>
<evidence type="ECO:0000256" key="2">
    <source>
        <dbReference type="SAM" id="MobiDB-lite"/>
    </source>
</evidence>
<dbReference type="InterPro" id="IPR011992">
    <property type="entry name" value="EF-hand-dom_pair"/>
</dbReference>
<dbReference type="Gene3D" id="1.10.238.10">
    <property type="entry name" value="EF-hand"/>
    <property type="match status" value="1"/>
</dbReference>
<sequence>MHDSRPRTGSRPALQGLHNTSKIQARPFQELHGSDESVAPMFPPIMTAGRSTRQCAANNVENLPPTLTLPKNFQRCAGPTSGLRENSSSRGLEQPRPVEPKAALPPKRSKGRVRRHTIDLGEVPESPVRTRPRPSEQLEELRKSQKFPLPPRRGDRSKRQSAIEKPPQPSRSHKPPPEQSKLGTYERRMSYQACVSRRGTTSFKLAKTAHQVTLKELYHLLAYFQDLDKNGNGTVEVDEITHHMAETLCVESSGPNRHNVRFPVSTMKLLKQQACKDLTGLEFQDVLQVVYPEATQEEAVQMANSVLPPKVAQEKEYDSEDEVDVASMWKCWGNGSEGCELDAFQFRNVLKSLGVGSDDPEEVNDFYDQVDTDGNGKISLIEFKEWWFNQQ</sequence>
<feature type="compositionally biased region" description="Basic and acidic residues" evidence="2">
    <location>
        <begin position="133"/>
        <end position="143"/>
    </location>
</feature>
<dbReference type="Proteomes" id="UP001190700">
    <property type="component" value="Unassembled WGS sequence"/>
</dbReference>
<accession>A0AAE0GLX6</accession>